<feature type="binding site" evidence="13">
    <location>
        <position position="139"/>
    </location>
    <ligand>
        <name>FMN</name>
        <dbReference type="ChEBI" id="CHEBI:58210"/>
    </ligand>
</feature>
<gene>
    <name evidence="13" type="primary">pyrD</name>
    <name evidence="15" type="ORF">B0T45_09395</name>
</gene>
<dbReference type="Gene3D" id="3.20.20.70">
    <property type="entry name" value="Aldolase class I"/>
    <property type="match status" value="1"/>
</dbReference>
<evidence type="ECO:0000256" key="1">
    <source>
        <dbReference type="ARBA" id="ARBA00003125"/>
    </source>
</evidence>
<evidence type="ECO:0000256" key="5">
    <source>
        <dbReference type="ARBA" id="ARBA00011245"/>
    </source>
</evidence>
<feature type="active site" description="Nucleophile" evidence="13">
    <location>
        <position position="175"/>
    </location>
</feature>
<dbReference type="Proteomes" id="UP000192721">
    <property type="component" value="Unassembled WGS sequence"/>
</dbReference>
<dbReference type="InterPro" id="IPR005719">
    <property type="entry name" value="Dihydroorotate_DH_2"/>
</dbReference>
<evidence type="ECO:0000259" key="14">
    <source>
        <dbReference type="Pfam" id="PF01180"/>
    </source>
</evidence>
<accession>A0A1W0D2F0</accession>
<evidence type="ECO:0000256" key="12">
    <source>
        <dbReference type="ARBA" id="ARBA00048639"/>
    </source>
</evidence>
<feature type="domain" description="Dihydroorotate dehydrogenase catalytic" evidence="14">
    <location>
        <begin position="48"/>
        <end position="336"/>
    </location>
</feature>
<evidence type="ECO:0000313" key="15">
    <source>
        <dbReference type="EMBL" id="OQS41032.1"/>
    </source>
</evidence>
<evidence type="ECO:0000256" key="11">
    <source>
        <dbReference type="ARBA" id="ARBA00023136"/>
    </source>
</evidence>
<evidence type="ECO:0000256" key="9">
    <source>
        <dbReference type="ARBA" id="ARBA00022975"/>
    </source>
</evidence>
<dbReference type="FunFam" id="3.20.20.70:FF:000028">
    <property type="entry name" value="Dihydroorotate dehydrogenase (quinone)"/>
    <property type="match status" value="1"/>
</dbReference>
<keyword evidence="7 13" id="KW-0285">Flavoprotein</keyword>
<dbReference type="GO" id="GO:0005886">
    <property type="term" value="C:plasma membrane"/>
    <property type="evidence" value="ECO:0007669"/>
    <property type="project" value="UniProtKB-SubCell"/>
</dbReference>
<comment type="pathway">
    <text evidence="3 13">Pyrimidine metabolism; UMP biosynthesis via de novo pathway; orotate from (S)-dihydroorotate (quinone route): step 1/1.</text>
</comment>
<feature type="binding site" evidence="13">
    <location>
        <position position="245"/>
    </location>
    <ligand>
        <name>FMN</name>
        <dbReference type="ChEBI" id="CHEBI:58210"/>
    </ligand>
</feature>
<keyword evidence="6 13" id="KW-1003">Cell membrane</keyword>
<dbReference type="AlphaFoldDB" id="A0A1W0D2F0"/>
<feature type="binding site" evidence="13">
    <location>
        <position position="268"/>
    </location>
    <ligand>
        <name>FMN</name>
        <dbReference type="ChEBI" id="CHEBI:58210"/>
    </ligand>
</feature>
<dbReference type="GO" id="GO:0006207">
    <property type="term" value="P:'de novo' pyrimidine nucleobase biosynthetic process"/>
    <property type="evidence" value="ECO:0007669"/>
    <property type="project" value="UniProtKB-UniRule"/>
</dbReference>
<dbReference type="CDD" id="cd04738">
    <property type="entry name" value="DHOD_2_like"/>
    <property type="match status" value="1"/>
</dbReference>
<evidence type="ECO:0000256" key="3">
    <source>
        <dbReference type="ARBA" id="ARBA00005161"/>
    </source>
</evidence>
<dbReference type="HAMAP" id="MF_00225">
    <property type="entry name" value="DHO_dh_type2"/>
    <property type="match status" value="1"/>
</dbReference>
<name>A0A1W0D2F0_9NEIS</name>
<evidence type="ECO:0000256" key="10">
    <source>
        <dbReference type="ARBA" id="ARBA00023002"/>
    </source>
</evidence>
<reference evidence="15 16" key="1">
    <citation type="submission" date="2017-02" db="EMBL/GenBank/DDBJ databases">
        <title>Chromobacterium haemolyticum H5244.</title>
        <authorList>
            <person name="Gulvik C.A."/>
        </authorList>
    </citation>
    <scope>NUCLEOTIDE SEQUENCE [LARGE SCALE GENOMIC DNA]</scope>
    <source>
        <strain evidence="15 16">H5244</strain>
    </source>
</reference>
<dbReference type="EMBL" id="MUKV01000009">
    <property type="protein sequence ID" value="OQS41032.1"/>
    <property type="molecule type" value="Genomic_DNA"/>
</dbReference>
<keyword evidence="11 13" id="KW-0472">Membrane</keyword>
<organism evidence="15 16">
    <name type="scientific">Chromobacterium haemolyticum</name>
    <dbReference type="NCBI Taxonomy" id="394935"/>
    <lineage>
        <taxon>Bacteria</taxon>
        <taxon>Pseudomonadati</taxon>
        <taxon>Pseudomonadota</taxon>
        <taxon>Betaproteobacteria</taxon>
        <taxon>Neisseriales</taxon>
        <taxon>Chromobacteriaceae</taxon>
        <taxon>Chromobacterium</taxon>
    </lineage>
</organism>
<keyword evidence="10 13" id="KW-0560">Oxidoreductase</keyword>
<feature type="binding site" evidence="13">
    <location>
        <begin position="62"/>
        <end position="66"/>
    </location>
    <ligand>
        <name>FMN</name>
        <dbReference type="ChEBI" id="CHEBI:58210"/>
    </ligand>
</feature>
<dbReference type="PROSITE" id="PS00911">
    <property type="entry name" value="DHODEHASE_1"/>
    <property type="match status" value="1"/>
</dbReference>
<feature type="binding site" evidence="13">
    <location>
        <position position="172"/>
    </location>
    <ligand>
        <name>FMN</name>
        <dbReference type="ChEBI" id="CHEBI:58210"/>
    </ligand>
</feature>
<comment type="similarity">
    <text evidence="4 13">Belongs to the dihydroorotate dehydrogenase family. Type 2 subfamily.</text>
</comment>
<dbReference type="NCBIfam" id="NF003644">
    <property type="entry name" value="PRK05286.1-1"/>
    <property type="match status" value="1"/>
</dbReference>
<dbReference type="GO" id="GO:0106430">
    <property type="term" value="F:dihydroorotate dehydrogenase (quinone) activity"/>
    <property type="evidence" value="ECO:0007669"/>
    <property type="project" value="UniProtKB-EC"/>
</dbReference>
<proteinExistence type="inferred from homology"/>
<evidence type="ECO:0000256" key="4">
    <source>
        <dbReference type="ARBA" id="ARBA00005359"/>
    </source>
</evidence>
<dbReference type="InterPro" id="IPR005720">
    <property type="entry name" value="Dihydroorotate_DH_cat"/>
</dbReference>
<feature type="binding site" evidence="13">
    <location>
        <begin position="318"/>
        <end position="319"/>
    </location>
    <ligand>
        <name>FMN</name>
        <dbReference type="ChEBI" id="CHEBI:58210"/>
    </ligand>
</feature>
<comment type="subcellular location">
    <subcellularLocation>
        <location evidence="2 13">Cell membrane</location>
        <topology evidence="2 13">Peripheral membrane protein</topology>
    </subcellularLocation>
</comment>
<dbReference type="PANTHER" id="PTHR48109:SF4">
    <property type="entry name" value="DIHYDROOROTATE DEHYDROGENASE (QUINONE), MITOCHONDRIAL"/>
    <property type="match status" value="1"/>
</dbReference>
<feature type="binding site" evidence="13">
    <location>
        <position position="217"/>
    </location>
    <ligand>
        <name>FMN</name>
        <dbReference type="ChEBI" id="CHEBI:58210"/>
    </ligand>
</feature>
<dbReference type="NCBIfam" id="NF003646">
    <property type="entry name" value="PRK05286.1-4"/>
    <property type="match status" value="1"/>
</dbReference>
<sequence length="342" mass="36515">MLYSLLRPLLFRFDAETAHEQTLAMLDQAHKLRLSALTCQSAARKPVQAMGLTFPNAVGLAAGLDKNGAHIDALAALGFGFIEIGTVTPRPQPGNPKPRLFRLPEHQAIINRMGFNNLGVDTLLDNVRRCKFQGVLGINIGKNAATPIENAADDYLACLDKVYAYASYVAVNISSPNTKNLRQLQEGDELGRLLAQLKQRQQTLADKHGRHVPLALKIAPDLDDDQVIAIARLLTEHRIDGVIATNTTLSREAVAGHPLADQAGGLSGAPVKDRSTTVIRKLAKELDGALPIIGVGGILSGRDAVEKLDAGASLVQVYSGLIYRGPALVAECANAIAARAKP</sequence>
<dbReference type="InterPro" id="IPR012135">
    <property type="entry name" value="Dihydroorotate_DH_1_2"/>
</dbReference>
<dbReference type="SUPFAM" id="SSF51395">
    <property type="entry name" value="FMN-linked oxidoreductases"/>
    <property type="match status" value="1"/>
</dbReference>
<dbReference type="InterPro" id="IPR001295">
    <property type="entry name" value="Dihydroorotate_DH_CS"/>
</dbReference>
<comment type="catalytic activity">
    <reaction evidence="12 13">
        <text>(S)-dihydroorotate + a quinone = orotate + a quinol</text>
        <dbReference type="Rhea" id="RHEA:30187"/>
        <dbReference type="ChEBI" id="CHEBI:24646"/>
        <dbReference type="ChEBI" id="CHEBI:30839"/>
        <dbReference type="ChEBI" id="CHEBI:30864"/>
        <dbReference type="ChEBI" id="CHEBI:132124"/>
        <dbReference type="EC" id="1.3.5.2"/>
    </reaction>
</comment>
<dbReference type="GO" id="GO:0005737">
    <property type="term" value="C:cytoplasm"/>
    <property type="evidence" value="ECO:0007669"/>
    <property type="project" value="InterPro"/>
</dbReference>
<dbReference type="UniPathway" id="UPA00070">
    <property type="reaction ID" value="UER00946"/>
</dbReference>
<keyword evidence="8 13" id="KW-0288">FMN</keyword>
<comment type="function">
    <text evidence="1 13">Catalyzes the conversion of dihydroorotate to orotate with quinone as electron acceptor.</text>
</comment>
<dbReference type="RefSeq" id="WP_081555308.1">
    <property type="nucleotide sequence ID" value="NZ_MUKV01000009.1"/>
</dbReference>
<feature type="binding site" evidence="13">
    <location>
        <begin position="246"/>
        <end position="247"/>
    </location>
    <ligand>
        <name>substrate</name>
    </ligand>
</feature>
<keyword evidence="9 13" id="KW-0665">Pyrimidine biosynthesis</keyword>
<feature type="binding site" evidence="13">
    <location>
        <position position="86"/>
    </location>
    <ligand>
        <name>FMN</name>
        <dbReference type="ChEBI" id="CHEBI:58210"/>
    </ligand>
</feature>
<comment type="caution">
    <text evidence="15">The sequence shown here is derived from an EMBL/GenBank/DDBJ whole genome shotgun (WGS) entry which is preliminary data.</text>
</comment>
<dbReference type="PANTHER" id="PTHR48109">
    <property type="entry name" value="DIHYDROOROTATE DEHYDROGENASE (QUINONE), MITOCHONDRIAL-RELATED"/>
    <property type="match status" value="1"/>
</dbReference>
<dbReference type="EC" id="1.3.5.2" evidence="13"/>
<feature type="binding site" evidence="13">
    <location>
        <position position="177"/>
    </location>
    <ligand>
        <name>substrate</name>
    </ligand>
</feature>
<feature type="binding site" evidence="13">
    <location>
        <position position="297"/>
    </location>
    <ligand>
        <name>FMN</name>
        <dbReference type="ChEBI" id="CHEBI:58210"/>
    </ligand>
</feature>
<dbReference type="NCBIfam" id="NF003652">
    <property type="entry name" value="PRK05286.2-5"/>
    <property type="match status" value="1"/>
</dbReference>
<dbReference type="NCBIfam" id="NF003645">
    <property type="entry name" value="PRK05286.1-2"/>
    <property type="match status" value="1"/>
</dbReference>
<feature type="binding site" evidence="13">
    <location>
        <position position="66"/>
    </location>
    <ligand>
        <name>substrate</name>
    </ligand>
</feature>
<evidence type="ECO:0000256" key="2">
    <source>
        <dbReference type="ARBA" id="ARBA00004202"/>
    </source>
</evidence>
<evidence type="ECO:0000256" key="13">
    <source>
        <dbReference type="HAMAP-Rule" id="MF_00225"/>
    </source>
</evidence>
<dbReference type="PIRSF" id="PIRSF000164">
    <property type="entry name" value="DHO_oxidase"/>
    <property type="match status" value="1"/>
</dbReference>
<feature type="binding site" evidence="13">
    <location>
        <begin position="111"/>
        <end position="115"/>
    </location>
    <ligand>
        <name>substrate</name>
    </ligand>
</feature>
<evidence type="ECO:0000313" key="16">
    <source>
        <dbReference type="Proteomes" id="UP000192721"/>
    </source>
</evidence>
<comment type="subunit">
    <text evidence="5 13">Monomer.</text>
</comment>
<feature type="binding site" evidence="13">
    <location>
        <position position="172"/>
    </location>
    <ligand>
        <name>substrate</name>
    </ligand>
</feature>
<dbReference type="InterPro" id="IPR013785">
    <property type="entry name" value="Aldolase_TIM"/>
</dbReference>
<dbReference type="PROSITE" id="PS00912">
    <property type="entry name" value="DHODEHASE_2"/>
    <property type="match status" value="1"/>
</dbReference>
<protein>
    <recommendedName>
        <fullName evidence="13">Dihydroorotate dehydrogenase (quinone)</fullName>
        <ecNumber evidence="13">1.3.5.2</ecNumber>
    </recommendedName>
    <alternativeName>
        <fullName evidence="13">DHOdehase</fullName>
        <shortName evidence="13">DHOD</shortName>
        <shortName evidence="13">DHODase</shortName>
    </alternativeName>
    <alternativeName>
        <fullName evidence="13">Dihydroorotate oxidase</fullName>
    </alternativeName>
</protein>
<dbReference type="Pfam" id="PF01180">
    <property type="entry name" value="DHO_dh"/>
    <property type="match status" value="1"/>
</dbReference>
<dbReference type="InterPro" id="IPR050074">
    <property type="entry name" value="DHO_dehydrogenase"/>
</dbReference>
<evidence type="ECO:0000256" key="8">
    <source>
        <dbReference type="ARBA" id="ARBA00022643"/>
    </source>
</evidence>
<dbReference type="NCBIfam" id="TIGR01036">
    <property type="entry name" value="pyrD_sub2"/>
    <property type="match status" value="1"/>
</dbReference>
<evidence type="ECO:0000256" key="7">
    <source>
        <dbReference type="ARBA" id="ARBA00022630"/>
    </source>
</evidence>
<dbReference type="GO" id="GO:0044205">
    <property type="term" value="P:'de novo' UMP biosynthetic process"/>
    <property type="evidence" value="ECO:0007669"/>
    <property type="project" value="UniProtKB-UniRule"/>
</dbReference>
<evidence type="ECO:0000256" key="6">
    <source>
        <dbReference type="ARBA" id="ARBA00022475"/>
    </source>
</evidence>
<comment type="cofactor">
    <cofactor evidence="13">
        <name>FMN</name>
        <dbReference type="ChEBI" id="CHEBI:58210"/>
    </cofactor>
    <text evidence="13">Binds 1 FMN per subunit.</text>
</comment>